<name>A0AAD1UJ14_EUPCR</name>
<comment type="caution">
    <text evidence="1">The sequence shown here is derived from an EMBL/GenBank/DDBJ whole genome shotgun (WGS) entry which is preliminary data.</text>
</comment>
<keyword evidence="2" id="KW-1185">Reference proteome</keyword>
<proteinExistence type="predicted"/>
<evidence type="ECO:0000313" key="1">
    <source>
        <dbReference type="EMBL" id="CAI2366109.1"/>
    </source>
</evidence>
<reference evidence="1" key="1">
    <citation type="submission" date="2023-07" db="EMBL/GenBank/DDBJ databases">
        <authorList>
            <consortium name="AG Swart"/>
            <person name="Singh M."/>
            <person name="Singh A."/>
            <person name="Seah K."/>
            <person name="Emmerich C."/>
        </authorList>
    </citation>
    <scope>NUCLEOTIDE SEQUENCE</scope>
    <source>
        <strain evidence="1">DP1</strain>
    </source>
</reference>
<evidence type="ECO:0000313" key="2">
    <source>
        <dbReference type="Proteomes" id="UP001295684"/>
    </source>
</evidence>
<organism evidence="1 2">
    <name type="scientific">Euplotes crassus</name>
    <dbReference type="NCBI Taxonomy" id="5936"/>
    <lineage>
        <taxon>Eukaryota</taxon>
        <taxon>Sar</taxon>
        <taxon>Alveolata</taxon>
        <taxon>Ciliophora</taxon>
        <taxon>Intramacronucleata</taxon>
        <taxon>Spirotrichea</taxon>
        <taxon>Hypotrichia</taxon>
        <taxon>Euplotida</taxon>
        <taxon>Euplotidae</taxon>
        <taxon>Moneuplotes</taxon>
    </lineage>
</organism>
<accession>A0AAD1UJ14</accession>
<dbReference type="EMBL" id="CAMPGE010007183">
    <property type="protein sequence ID" value="CAI2366109.1"/>
    <property type="molecule type" value="Genomic_DNA"/>
</dbReference>
<dbReference type="AlphaFoldDB" id="A0AAD1UJ14"/>
<protein>
    <submittedName>
        <fullName evidence="1">Uncharacterized protein</fullName>
    </submittedName>
</protein>
<gene>
    <name evidence="1" type="ORF">ECRASSUSDP1_LOCUS7380</name>
</gene>
<dbReference type="Proteomes" id="UP001295684">
    <property type="component" value="Unassembled WGS sequence"/>
</dbReference>
<sequence length="196" mass="23282">MNQYTKLINSLYPSVMDFSGKKVKSVLKFHLKFNSKENIVNETGLREFIQREKEIIELRAEFIKEGQEFLKPKFLEMIENFHKECPKETSSKFEVYKAKTKPLAKPFQSVNTRKYHRRYEKIPEYCHGQSILTNSQRLSNQNFLLPPKKLCKTSPLTKNYYIQQTCAYARSKADSMANHYRSLQKFRKTIQDNFSD</sequence>